<name>D6U6Q0_KTERA</name>
<keyword evidence="3" id="KW-1185">Reference proteome</keyword>
<accession>D6U6Q0</accession>
<evidence type="ECO:0000313" key="3">
    <source>
        <dbReference type="Proteomes" id="UP000004508"/>
    </source>
</evidence>
<evidence type="ECO:0000256" key="1">
    <source>
        <dbReference type="SAM" id="Phobius"/>
    </source>
</evidence>
<keyword evidence="1" id="KW-1133">Transmembrane helix</keyword>
<proteinExistence type="predicted"/>
<dbReference type="EMBL" id="ADVG01000005">
    <property type="protein sequence ID" value="EFH80661.1"/>
    <property type="molecule type" value="Genomic_DNA"/>
</dbReference>
<dbReference type="STRING" id="485913.Krac_1277"/>
<dbReference type="Proteomes" id="UP000004508">
    <property type="component" value="Unassembled WGS sequence"/>
</dbReference>
<feature type="transmembrane region" description="Helical" evidence="1">
    <location>
        <begin position="6"/>
        <end position="29"/>
    </location>
</feature>
<protein>
    <submittedName>
        <fullName evidence="2">Uncharacterized protein</fullName>
    </submittedName>
</protein>
<comment type="caution">
    <text evidence="2">The sequence shown here is derived from an EMBL/GenBank/DDBJ whole genome shotgun (WGS) entry which is preliminary data.</text>
</comment>
<dbReference type="InParanoid" id="D6U6Q0"/>
<dbReference type="AlphaFoldDB" id="D6U6Q0"/>
<gene>
    <name evidence="2" type="ORF">Krac_1277</name>
</gene>
<evidence type="ECO:0000313" key="2">
    <source>
        <dbReference type="EMBL" id="EFH80661.1"/>
    </source>
</evidence>
<organism evidence="2 3">
    <name type="scientific">Ktedonobacter racemifer DSM 44963</name>
    <dbReference type="NCBI Taxonomy" id="485913"/>
    <lineage>
        <taxon>Bacteria</taxon>
        <taxon>Bacillati</taxon>
        <taxon>Chloroflexota</taxon>
        <taxon>Ktedonobacteria</taxon>
        <taxon>Ktedonobacterales</taxon>
        <taxon>Ktedonobacteraceae</taxon>
        <taxon>Ktedonobacter</taxon>
    </lineage>
</organism>
<reference evidence="2 3" key="1">
    <citation type="journal article" date="2011" name="Stand. Genomic Sci.">
        <title>Non-contiguous finished genome sequence and contextual data of the filamentous soil bacterium Ktedonobacter racemifer type strain (SOSP1-21).</title>
        <authorList>
            <person name="Chang Y.J."/>
            <person name="Land M."/>
            <person name="Hauser L."/>
            <person name="Chertkov O."/>
            <person name="Del Rio T.G."/>
            <person name="Nolan M."/>
            <person name="Copeland A."/>
            <person name="Tice H."/>
            <person name="Cheng J.F."/>
            <person name="Lucas S."/>
            <person name="Han C."/>
            <person name="Goodwin L."/>
            <person name="Pitluck S."/>
            <person name="Ivanova N."/>
            <person name="Ovchinikova G."/>
            <person name="Pati A."/>
            <person name="Chen A."/>
            <person name="Palaniappan K."/>
            <person name="Mavromatis K."/>
            <person name="Liolios K."/>
            <person name="Brettin T."/>
            <person name="Fiebig A."/>
            <person name="Rohde M."/>
            <person name="Abt B."/>
            <person name="Goker M."/>
            <person name="Detter J.C."/>
            <person name="Woyke T."/>
            <person name="Bristow J."/>
            <person name="Eisen J.A."/>
            <person name="Markowitz V."/>
            <person name="Hugenholtz P."/>
            <person name="Kyrpides N.C."/>
            <person name="Klenk H.P."/>
            <person name="Lapidus A."/>
        </authorList>
    </citation>
    <scope>NUCLEOTIDE SEQUENCE [LARGE SCALE GENOMIC DNA]</scope>
    <source>
        <strain evidence="3">DSM 44963</strain>
    </source>
</reference>
<keyword evidence="1" id="KW-0812">Transmembrane</keyword>
<keyword evidence="1" id="KW-0472">Membrane</keyword>
<sequence>MAGVFSLVIQPFLVCLECFIASFMGHLVFSGAKRELIALW</sequence>